<dbReference type="PANTHER" id="PTHR36172:SF1">
    <property type="entry name" value="RESOLVASE-RELATED"/>
    <property type="match status" value="1"/>
</dbReference>
<dbReference type="Proteomes" id="UP000198844">
    <property type="component" value="Unassembled WGS sequence"/>
</dbReference>
<dbReference type="InterPro" id="IPR000551">
    <property type="entry name" value="MerR-type_HTH_dom"/>
</dbReference>
<proteinExistence type="predicted"/>
<dbReference type="EMBL" id="FPBH01000043">
    <property type="protein sequence ID" value="SFU25896.1"/>
    <property type="molecule type" value="Genomic_DNA"/>
</dbReference>
<dbReference type="SUPFAM" id="SSF46955">
    <property type="entry name" value="Putative DNA-binding domain"/>
    <property type="match status" value="1"/>
</dbReference>
<name>A0A1I7EPN9_9BURK</name>
<dbReference type="InterPro" id="IPR009061">
    <property type="entry name" value="DNA-bd_dom_put_sf"/>
</dbReference>
<dbReference type="PANTHER" id="PTHR36172">
    <property type="match status" value="1"/>
</dbReference>
<dbReference type="Gene3D" id="3.40.50.1390">
    <property type="entry name" value="Resolvase, N-terminal catalytic domain"/>
    <property type="match status" value="1"/>
</dbReference>
<feature type="domain" description="HTH merR-type" evidence="1">
    <location>
        <begin position="3"/>
        <end position="42"/>
    </location>
</feature>
<dbReference type="GO" id="GO:0003677">
    <property type="term" value="F:DNA binding"/>
    <property type="evidence" value="ECO:0007669"/>
    <property type="project" value="InterPro"/>
</dbReference>
<dbReference type="InterPro" id="IPR036162">
    <property type="entry name" value="Resolvase-like_N_sf"/>
</dbReference>
<evidence type="ECO:0000313" key="3">
    <source>
        <dbReference type="Proteomes" id="UP000198844"/>
    </source>
</evidence>
<dbReference type="Gene3D" id="1.10.1660.10">
    <property type="match status" value="1"/>
</dbReference>
<dbReference type="Pfam" id="PF00376">
    <property type="entry name" value="MerR"/>
    <property type="match status" value="1"/>
</dbReference>
<gene>
    <name evidence="2" type="ORF">SAMN05192563_104331</name>
</gene>
<evidence type="ECO:0000313" key="2">
    <source>
        <dbReference type="EMBL" id="SFU25896.1"/>
    </source>
</evidence>
<dbReference type="InterPro" id="IPR051491">
    <property type="entry name" value="Recombinase/Transposase-rel"/>
</dbReference>
<protein>
    <submittedName>
        <fullName evidence="2">MerR family regulatory protein</fullName>
    </submittedName>
</protein>
<dbReference type="SUPFAM" id="SSF53041">
    <property type="entry name" value="Resolvase-like"/>
    <property type="match status" value="1"/>
</dbReference>
<dbReference type="GO" id="GO:0000150">
    <property type="term" value="F:DNA strand exchange activity"/>
    <property type="evidence" value="ECO:0007669"/>
    <property type="project" value="InterPro"/>
</dbReference>
<sequence>MRLLSIGEAADPLGVAVGTLRRWHRQGRLPSAGRTVDGHRRYLHDALRASLGTAPALAGKTVCDARVASHDQAEQLKTQAARLEKHYVEAGFADVGVVTDLGSGLNYRKKGLQRLLMDHLRGRLARLAANVPGICFGTRKLLGQQHHLELARFDRRGAWLREWQARRSHQVFFVGSKDETAGNQLCQLQRTADGAYALKIRVPDRLLSPRDDRYLVICDVIFDYDRAALGTALEANVALSWRLHRDERGWRAFVSFNHPAAEKSSLDVAHGATGIDFNVDHLAVTETDPFATCQARADSHCCSRMYPQVGATPCSLTR</sequence>
<dbReference type="PROSITE" id="PS50937">
    <property type="entry name" value="HTH_MERR_2"/>
    <property type="match status" value="1"/>
</dbReference>
<dbReference type="GO" id="GO:0006355">
    <property type="term" value="P:regulation of DNA-templated transcription"/>
    <property type="evidence" value="ECO:0007669"/>
    <property type="project" value="InterPro"/>
</dbReference>
<reference evidence="2 3" key="1">
    <citation type="submission" date="2016-10" db="EMBL/GenBank/DDBJ databases">
        <authorList>
            <person name="de Groot N.N."/>
        </authorList>
    </citation>
    <scope>NUCLEOTIDE SEQUENCE [LARGE SCALE GENOMIC DNA]</scope>
    <source>
        <strain evidence="2 3">LMG 27731</strain>
    </source>
</reference>
<organism evidence="2 3">
    <name type="scientific">Paraburkholderia aspalathi</name>
    <dbReference type="NCBI Taxonomy" id="1324617"/>
    <lineage>
        <taxon>Bacteria</taxon>
        <taxon>Pseudomonadati</taxon>
        <taxon>Pseudomonadota</taxon>
        <taxon>Betaproteobacteria</taxon>
        <taxon>Burkholderiales</taxon>
        <taxon>Burkholderiaceae</taxon>
        <taxon>Paraburkholderia</taxon>
    </lineage>
</organism>
<accession>A0A1I7EPN9</accession>
<dbReference type="AlphaFoldDB" id="A0A1I7EPN9"/>
<evidence type="ECO:0000259" key="1">
    <source>
        <dbReference type="PROSITE" id="PS50937"/>
    </source>
</evidence>